<sequence length="499" mass="54490">MSKLTDRFPAFARHLTVLRESWHAQNLADMAFRPRKEHEFLPAALEIIEKPPSPGMRWLLHLICALFVLTLLWSVLGQVDVVAVATGRIVPGGKVKVVQPIEIGAIRAIHVANGQFVHRGDLLIELDPTLASADEAQSEQNLLTARIAQARNNALLTYLDGRAARFVAPPGTAAELTATEDALIRSTIAQYEAERASLIQQRAEKAAELVGAHAEIAKLEDALPYIDRQLAARAELTERGYFAKLKLLEFEQLRAEHLRSMEIQRANAERARAAIGTLEADLRSLRADFRRTAATDMAEANDKGGLASEELRKAERRRQYQELRAPVDGVVQQLTVATVGGVVQPAQALMIIVPCSAADARSPATCNANVTVEAFVQNKDIGVVAKGQRVAVKLEAFNFTDYGLIEGRVRNISRDAIDQDRAPDGGRRDGSDRPVDGGLVYAATIELSCNNDDAALDGLCSRVQPGMAVQAEIKTGRRRIIQYLLSPISKALTEAGRET</sequence>
<comment type="subcellular location">
    <subcellularLocation>
        <location evidence="1 9">Cell inner membrane</location>
        <topology evidence="1 9">Single-pass membrane protein</topology>
    </subcellularLocation>
</comment>
<evidence type="ECO:0000256" key="7">
    <source>
        <dbReference type="ARBA" id="ARBA00022989"/>
    </source>
</evidence>
<feature type="transmembrane region" description="Helical" evidence="9">
    <location>
        <begin position="58"/>
        <end position="76"/>
    </location>
</feature>
<keyword evidence="6 9" id="KW-0812">Transmembrane</keyword>
<comment type="similarity">
    <text evidence="2 9">Belongs to the membrane fusion protein (MFP) (TC 8.A.1) family.</text>
</comment>
<feature type="coiled-coil region" evidence="10">
    <location>
        <begin position="261"/>
        <end position="317"/>
    </location>
</feature>
<evidence type="ECO:0000256" key="11">
    <source>
        <dbReference type="SAM" id="MobiDB-lite"/>
    </source>
</evidence>
<keyword evidence="4 9" id="KW-1003">Cell membrane</keyword>
<dbReference type="Pfam" id="PF25994">
    <property type="entry name" value="HH_AprE"/>
    <property type="match status" value="1"/>
</dbReference>
<dbReference type="NCBIfam" id="TIGR01843">
    <property type="entry name" value="type_I_hlyD"/>
    <property type="match status" value="1"/>
</dbReference>
<evidence type="ECO:0000256" key="10">
    <source>
        <dbReference type="SAM" id="Coils"/>
    </source>
</evidence>
<dbReference type="Gene3D" id="2.40.50.100">
    <property type="match status" value="1"/>
</dbReference>
<evidence type="ECO:0000259" key="13">
    <source>
        <dbReference type="Pfam" id="PF26002"/>
    </source>
</evidence>
<accession>A0ABV0D0Y5</accession>
<dbReference type="EMBL" id="JBDLBR010000018">
    <property type="protein sequence ID" value="MEN7538830.1"/>
    <property type="molecule type" value="Genomic_DNA"/>
</dbReference>
<dbReference type="InterPro" id="IPR050739">
    <property type="entry name" value="MFP"/>
</dbReference>
<keyword evidence="7 9" id="KW-1133">Transmembrane helix</keyword>
<protein>
    <recommendedName>
        <fullName evidence="9">Membrane fusion protein (MFP) family protein</fullName>
    </recommendedName>
</protein>
<dbReference type="SUPFAM" id="SSF111369">
    <property type="entry name" value="HlyD-like secretion proteins"/>
    <property type="match status" value="1"/>
</dbReference>
<organism evidence="14 15">
    <name type="scientific">Aurantiacibacter flavus</name>
    <dbReference type="NCBI Taxonomy" id="3145232"/>
    <lineage>
        <taxon>Bacteria</taxon>
        <taxon>Pseudomonadati</taxon>
        <taxon>Pseudomonadota</taxon>
        <taxon>Alphaproteobacteria</taxon>
        <taxon>Sphingomonadales</taxon>
        <taxon>Erythrobacteraceae</taxon>
        <taxon>Aurantiacibacter</taxon>
    </lineage>
</organism>
<evidence type="ECO:0000256" key="3">
    <source>
        <dbReference type="ARBA" id="ARBA00022448"/>
    </source>
</evidence>
<evidence type="ECO:0000313" key="15">
    <source>
        <dbReference type="Proteomes" id="UP001484535"/>
    </source>
</evidence>
<keyword evidence="10" id="KW-0175">Coiled coil</keyword>
<name>A0ABV0D0Y5_9SPHN</name>
<dbReference type="Pfam" id="PF26002">
    <property type="entry name" value="Beta-barrel_AprE"/>
    <property type="match status" value="1"/>
</dbReference>
<keyword evidence="5 9" id="KW-0997">Cell inner membrane</keyword>
<evidence type="ECO:0000256" key="4">
    <source>
        <dbReference type="ARBA" id="ARBA00022475"/>
    </source>
</evidence>
<evidence type="ECO:0000256" key="9">
    <source>
        <dbReference type="RuleBase" id="RU365093"/>
    </source>
</evidence>
<reference evidence="14 15" key="1">
    <citation type="submission" date="2024-05" db="EMBL/GenBank/DDBJ databases">
        <authorList>
            <person name="Park S."/>
        </authorList>
    </citation>
    <scope>NUCLEOTIDE SEQUENCE [LARGE SCALE GENOMIC DNA]</scope>
    <source>
        <strain evidence="14 15">DGU5</strain>
    </source>
</reference>
<dbReference type="Gene3D" id="2.40.30.170">
    <property type="match status" value="1"/>
</dbReference>
<dbReference type="Proteomes" id="UP001484535">
    <property type="component" value="Unassembled WGS sequence"/>
</dbReference>
<dbReference type="InterPro" id="IPR058982">
    <property type="entry name" value="Beta-barrel_AprE"/>
</dbReference>
<evidence type="ECO:0000256" key="1">
    <source>
        <dbReference type="ARBA" id="ARBA00004377"/>
    </source>
</evidence>
<dbReference type="PRINTS" id="PR01490">
    <property type="entry name" value="RTXTOXIND"/>
</dbReference>
<evidence type="ECO:0000256" key="6">
    <source>
        <dbReference type="ARBA" id="ARBA00022692"/>
    </source>
</evidence>
<feature type="domain" description="AprE-like long alpha-helical hairpin" evidence="12">
    <location>
        <begin position="132"/>
        <end position="315"/>
    </location>
</feature>
<dbReference type="PANTHER" id="PTHR30386">
    <property type="entry name" value="MEMBRANE FUSION SUBUNIT OF EMRAB-TOLC MULTIDRUG EFFLUX PUMP"/>
    <property type="match status" value="1"/>
</dbReference>
<proteinExistence type="inferred from homology"/>
<comment type="caution">
    <text evidence="14">The sequence shown here is derived from an EMBL/GenBank/DDBJ whole genome shotgun (WGS) entry which is preliminary data.</text>
</comment>
<evidence type="ECO:0000313" key="14">
    <source>
        <dbReference type="EMBL" id="MEN7538830.1"/>
    </source>
</evidence>
<keyword evidence="8 9" id="KW-0472">Membrane</keyword>
<evidence type="ECO:0000259" key="12">
    <source>
        <dbReference type="Pfam" id="PF25994"/>
    </source>
</evidence>
<dbReference type="PANTHER" id="PTHR30386:SF27">
    <property type="entry name" value="MEMBRANE FUSION PROTEIN (MFP) FAMILY PROTEIN"/>
    <property type="match status" value="1"/>
</dbReference>
<evidence type="ECO:0000256" key="2">
    <source>
        <dbReference type="ARBA" id="ARBA00009477"/>
    </source>
</evidence>
<evidence type="ECO:0000256" key="5">
    <source>
        <dbReference type="ARBA" id="ARBA00022519"/>
    </source>
</evidence>
<feature type="domain" description="AprE-like beta-barrel" evidence="13">
    <location>
        <begin position="371"/>
        <end position="476"/>
    </location>
</feature>
<dbReference type="InterPro" id="IPR010129">
    <property type="entry name" value="T1SS_HlyD"/>
</dbReference>
<keyword evidence="3 9" id="KW-0813">Transport</keyword>
<keyword evidence="15" id="KW-1185">Reference proteome</keyword>
<dbReference type="RefSeq" id="WP_346786294.1">
    <property type="nucleotide sequence ID" value="NZ_JBDLBR010000018.1"/>
</dbReference>
<gene>
    <name evidence="14" type="ORF">ABDJ38_16840</name>
</gene>
<evidence type="ECO:0000256" key="8">
    <source>
        <dbReference type="ARBA" id="ARBA00023136"/>
    </source>
</evidence>
<dbReference type="InterPro" id="IPR058781">
    <property type="entry name" value="HH_AprE-like"/>
</dbReference>
<feature type="region of interest" description="Disordered" evidence="11">
    <location>
        <begin position="416"/>
        <end position="435"/>
    </location>
</feature>